<feature type="compositionally biased region" description="Low complexity" evidence="1">
    <location>
        <begin position="69"/>
        <end position="89"/>
    </location>
</feature>
<gene>
    <name evidence="2" type="ORF">chiPu_0027631</name>
</gene>
<protein>
    <submittedName>
        <fullName evidence="2">Uncharacterized protein</fullName>
    </submittedName>
</protein>
<feature type="region of interest" description="Disordered" evidence="1">
    <location>
        <begin position="54"/>
        <end position="181"/>
    </location>
</feature>
<organism evidence="2 3">
    <name type="scientific">Chiloscyllium punctatum</name>
    <name type="common">Brownbanded bambooshark</name>
    <name type="synonym">Hemiscyllium punctatum</name>
    <dbReference type="NCBI Taxonomy" id="137246"/>
    <lineage>
        <taxon>Eukaryota</taxon>
        <taxon>Metazoa</taxon>
        <taxon>Chordata</taxon>
        <taxon>Craniata</taxon>
        <taxon>Vertebrata</taxon>
        <taxon>Chondrichthyes</taxon>
        <taxon>Elasmobranchii</taxon>
        <taxon>Galeomorphii</taxon>
        <taxon>Galeoidea</taxon>
        <taxon>Orectolobiformes</taxon>
        <taxon>Hemiscylliidae</taxon>
        <taxon>Chiloscyllium</taxon>
    </lineage>
</organism>
<keyword evidence="3" id="KW-1185">Reference proteome</keyword>
<name>A0A401TKY1_CHIPU</name>
<comment type="caution">
    <text evidence="2">The sequence shown here is derived from an EMBL/GenBank/DDBJ whole genome shotgun (WGS) entry which is preliminary data.</text>
</comment>
<dbReference type="AlphaFoldDB" id="A0A401TKY1"/>
<feature type="compositionally biased region" description="Basic and acidic residues" evidence="1">
    <location>
        <begin position="98"/>
        <end position="150"/>
    </location>
</feature>
<dbReference type="STRING" id="137246.A0A401TKY1"/>
<evidence type="ECO:0000313" key="3">
    <source>
        <dbReference type="Proteomes" id="UP000287033"/>
    </source>
</evidence>
<reference evidence="2 3" key="1">
    <citation type="journal article" date="2018" name="Nat. Ecol. Evol.">
        <title>Shark genomes provide insights into elasmobranch evolution and the origin of vertebrates.</title>
        <authorList>
            <person name="Hara Y"/>
            <person name="Yamaguchi K"/>
            <person name="Onimaru K"/>
            <person name="Kadota M"/>
            <person name="Koyanagi M"/>
            <person name="Keeley SD"/>
            <person name="Tatsumi K"/>
            <person name="Tanaka K"/>
            <person name="Motone F"/>
            <person name="Kageyama Y"/>
            <person name="Nozu R"/>
            <person name="Adachi N"/>
            <person name="Nishimura O"/>
            <person name="Nakagawa R"/>
            <person name="Tanegashima C"/>
            <person name="Kiyatake I"/>
            <person name="Matsumoto R"/>
            <person name="Murakumo K"/>
            <person name="Nishida K"/>
            <person name="Terakita A"/>
            <person name="Kuratani S"/>
            <person name="Sato K"/>
            <person name="Hyodo S Kuraku.S."/>
        </authorList>
    </citation>
    <scope>NUCLEOTIDE SEQUENCE [LARGE SCALE GENOMIC DNA]</scope>
</reference>
<feature type="region of interest" description="Disordered" evidence="1">
    <location>
        <begin position="1"/>
        <end position="25"/>
    </location>
</feature>
<sequence>ESRTQRRRWAENRGELRHRPPARRLYGARAIGEELSRLNPPLSASGSRLSLSASLASLRRAPRPPSPTPSAARESLRPSLPSPTSSRAAFGEPAPAARQDHNRQEEKERKRQEKERARQEEKERKRQEKERARQEKERARQEAKGQEWRPLRAKGSKTENGARQAGTKPDGGTGALKDNYF</sequence>
<evidence type="ECO:0000313" key="2">
    <source>
        <dbReference type="EMBL" id="GCC43330.1"/>
    </source>
</evidence>
<feature type="non-terminal residue" evidence="2">
    <location>
        <position position="1"/>
    </location>
</feature>
<proteinExistence type="predicted"/>
<dbReference type="Proteomes" id="UP000287033">
    <property type="component" value="Unassembled WGS sequence"/>
</dbReference>
<accession>A0A401TKY1</accession>
<dbReference type="EMBL" id="BEZZ01109177">
    <property type="protein sequence ID" value="GCC43330.1"/>
    <property type="molecule type" value="Genomic_DNA"/>
</dbReference>
<feature type="compositionally biased region" description="Basic and acidic residues" evidence="1">
    <location>
        <begin position="1"/>
        <end position="18"/>
    </location>
</feature>
<evidence type="ECO:0000256" key="1">
    <source>
        <dbReference type="SAM" id="MobiDB-lite"/>
    </source>
</evidence>